<gene>
    <name evidence="1" type="ORF">PXEA_LOCUS14059</name>
</gene>
<protein>
    <submittedName>
        <fullName evidence="1">Uncharacterized protein</fullName>
    </submittedName>
</protein>
<comment type="caution">
    <text evidence="1">The sequence shown here is derived from an EMBL/GenBank/DDBJ whole genome shotgun (WGS) entry which is preliminary data.</text>
</comment>
<evidence type="ECO:0000313" key="2">
    <source>
        <dbReference type="Proteomes" id="UP000784294"/>
    </source>
</evidence>
<dbReference type="EMBL" id="CAAALY010047272">
    <property type="protein sequence ID" value="VEL20619.1"/>
    <property type="molecule type" value="Genomic_DNA"/>
</dbReference>
<proteinExistence type="predicted"/>
<evidence type="ECO:0000313" key="1">
    <source>
        <dbReference type="EMBL" id="VEL20619.1"/>
    </source>
</evidence>
<reference evidence="1" key="1">
    <citation type="submission" date="2018-11" db="EMBL/GenBank/DDBJ databases">
        <authorList>
            <consortium name="Pathogen Informatics"/>
        </authorList>
    </citation>
    <scope>NUCLEOTIDE SEQUENCE</scope>
</reference>
<accession>A0A448WUR1</accession>
<dbReference type="Proteomes" id="UP000784294">
    <property type="component" value="Unassembled WGS sequence"/>
</dbReference>
<organism evidence="1 2">
    <name type="scientific">Protopolystoma xenopodis</name>
    <dbReference type="NCBI Taxonomy" id="117903"/>
    <lineage>
        <taxon>Eukaryota</taxon>
        <taxon>Metazoa</taxon>
        <taxon>Spiralia</taxon>
        <taxon>Lophotrochozoa</taxon>
        <taxon>Platyhelminthes</taxon>
        <taxon>Monogenea</taxon>
        <taxon>Polyopisthocotylea</taxon>
        <taxon>Polystomatidea</taxon>
        <taxon>Polystomatidae</taxon>
        <taxon>Protopolystoma</taxon>
    </lineage>
</organism>
<name>A0A448WUR1_9PLAT</name>
<keyword evidence="2" id="KW-1185">Reference proteome</keyword>
<dbReference type="AlphaFoldDB" id="A0A448WUR1"/>
<sequence length="105" mass="11541">MSRACESKLRVEMAFMPGEVPNPDKPDGLLCRPGFGGCDLSGTHFCVQGALGHVNWEKRGLTVAPSRQRTQLSRRILPLRPFRDVALAPADRRCIVLGWGLSVIV</sequence>